<name>A0A4S2EC51_PARDI</name>
<accession>A0A4S2EC51</accession>
<organism evidence="1 2">
    <name type="scientific">Parabacteroides distasonis</name>
    <dbReference type="NCBI Taxonomy" id="823"/>
    <lineage>
        <taxon>Bacteria</taxon>
        <taxon>Pseudomonadati</taxon>
        <taxon>Bacteroidota</taxon>
        <taxon>Bacteroidia</taxon>
        <taxon>Bacteroidales</taxon>
        <taxon>Tannerellaceae</taxon>
        <taxon>Parabacteroides</taxon>
    </lineage>
</organism>
<evidence type="ECO:0008006" key="3">
    <source>
        <dbReference type="Google" id="ProtNLM"/>
    </source>
</evidence>
<dbReference type="AlphaFoldDB" id="A0A4S2EC51"/>
<evidence type="ECO:0000313" key="1">
    <source>
        <dbReference type="EMBL" id="TGY53135.1"/>
    </source>
</evidence>
<sequence>MKTKKISDILQGMDVNTEDAIVTLSDKVWEIGELSEIKNQVSDTVFAFHIVANVIGIYKGDGWQAIIEENTELLPYISHAMYEIGLDKIGDATKNIEQIFPLNIDVLSLDEDQLCEVVNFVRGIREGKYFTITMEELKGYTSEERKQITAKYSDACEKLEDATENIWGYNSPDNEGWGVVSRYLEKHLQDNFWK</sequence>
<dbReference type="Proteomes" id="UP000310032">
    <property type="component" value="Unassembled WGS sequence"/>
</dbReference>
<dbReference type="RefSeq" id="WP_135960030.1">
    <property type="nucleotide sequence ID" value="NZ_SRYM01000093.1"/>
</dbReference>
<proteinExistence type="predicted"/>
<reference evidence="1 2" key="1">
    <citation type="submission" date="2019-04" db="EMBL/GenBank/DDBJ databases">
        <title>Microbes associate with the intestines of laboratory mice.</title>
        <authorList>
            <person name="Navarre W."/>
            <person name="Wong E."/>
            <person name="Huang K."/>
            <person name="Tropini C."/>
            <person name="Ng K."/>
            <person name="Yu B."/>
        </authorList>
    </citation>
    <scope>NUCLEOTIDE SEQUENCE [LARGE SCALE GENOMIC DNA]</scope>
    <source>
        <strain evidence="1 2">NM39_I3</strain>
    </source>
</reference>
<gene>
    <name evidence="1" type="ORF">E5342_18420</name>
</gene>
<dbReference type="EMBL" id="SRYM01000093">
    <property type="protein sequence ID" value="TGY53135.1"/>
    <property type="molecule type" value="Genomic_DNA"/>
</dbReference>
<protein>
    <recommendedName>
        <fullName evidence="3">DUF4375 domain-containing protein</fullName>
    </recommendedName>
</protein>
<comment type="caution">
    <text evidence="1">The sequence shown here is derived from an EMBL/GenBank/DDBJ whole genome shotgun (WGS) entry which is preliminary data.</text>
</comment>
<evidence type="ECO:0000313" key="2">
    <source>
        <dbReference type="Proteomes" id="UP000310032"/>
    </source>
</evidence>